<proteinExistence type="predicted"/>
<evidence type="ECO:0000313" key="1">
    <source>
        <dbReference type="EMBL" id="CDL25913.1"/>
    </source>
</evidence>
<dbReference type="AlphaFoldDB" id="W1EWV8"/>
<evidence type="ECO:0000313" key="2">
    <source>
        <dbReference type="Proteomes" id="UP000019199"/>
    </source>
</evidence>
<accession>W1EWV8</accession>
<organism evidence="1 2">
    <name type="scientific">Escherichia coli ISC7</name>
    <dbReference type="NCBI Taxonomy" id="1432555"/>
    <lineage>
        <taxon>Bacteria</taxon>
        <taxon>Pseudomonadati</taxon>
        <taxon>Pseudomonadota</taxon>
        <taxon>Gammaproteobacteria</taxon>
        <taxon>Enterobacterales</taxon>
        <taxon>Enterobacteriaceae</taxon>
        <taxon>Escherichia</taxon>
    </lineage>
</organism>
<protein>
    <submittedName>
        <fullName evidence="1">Uncharacterized protein</fullName>
    </submittedName>
</protein>
<sequence>MRTDVQPFHSRPFTRSVTLSFIALAPSEGSPAQSGMRNGITPDNVRVTRRVIKPGRRQHQRG</sequence>
<dbReference type="Proteomes" id="UP000019199">
    <property type="component" value="Unassembled WGS sequence"/>
</dbReference>
<dbReference type="EMBL" id="CBWN010000046">
    <property type="protein sequence ID" value="CDL25913.1"/>
    <property type="molecule type" value="Genomic_DNA"/>
</dbReference>
<comment type="caution">
    <text evidence="1">The sequence shown here is derived from an EMBL/GenBank/DDBJ whole genome shotgun (WGS) entry which is preliminary data.</text>
</comment>
<reference evidence="1 2" key="1">
    <citation type="submission" date="2013-10" db="EMBL/GenBank/DDBJ databases">
        <title>Antibiotic resistance diversity of beta-lactamase producers in the General Hospital Vienna.</title>
        <authorList>
            <person name="Barisic I."/>
            <person name="Mitteregger D."/>
            <person name="Hirschl A.M."/>
            <person name="Noehammer C."/>
            <person name="Wiesinger-Mayr H."/>
        </authorList>
    </citation>
    <scope>NUCLEOTIDE SEQUENCE [LARGE SCALE GENOMIC DNA]</scope>
    <source>
        <strain evidence="1 2">ISC7</strain>
    </source>
</reference>
<name>W1EWV8_ECOLX</name>